<sequence>MNLLNPSVLLSTTLILMTGISGITPRVAQAVQLRDGTVYFVQPPDLVAATTTFKGVSAWGATYYFTVNVPANAGEPLQRVTITQRDGSDNIRFRLDDSRAFEGTRDHRGTQLTLGEVTRDRETRTVNVTFDPPVAPGRTITIGLRPVRNPLFSGVYLFGVTAFPPGEKAHGQFLGFGRFHFYGNNRPFLLWR</sequence>
<dbReference type="EMBL" id="MRCC01000022">
    <property type="protein sequence ID" value="OKH22111.1"/>
    <property type="molecule type" value="Genomic_DNA"/>
</dbReference>
<accession>A0A1U7HEY8</accession>
<reference evidence="1 2" key="1">
    <citation type="submission" date="2016-11" db="EMBL/GenBank/DDBJ databases">
        <title>Draft Genome Sequences of Nine Cyanobacterial Strains from Diverse Habitats.</title>
        <authorList>
            <person name="Zhu T."/>
            <person name="Hou S."/>
            <person name="Lu X."/>
            <person name="Hess W.R."/>
        </authorList>
    </citation>
    <scope>NUCLEOTIDE SEQUENCE [LARGE SCALE GENOMIC DNA]</scope>
    <source>
        <strain evidence="1 2">5.2 s.c.1</strain>
    </source>
</reference>
<dbReference type="InterPro" id="IPR021256">
    <property type="entry name" value="DUF2808"/>
</dbReference>
<dbReference type="OrthoDB" id="423147at2"/>
<gene>
    <name evidence="1" type="ORF">NIES1031_20800</name>
</gene>
<proteinExistence type="predicted"/>
<name>A0A1U7HEY8_9CHRO</name>
<evidence type="ECO:0008006" key="3">
    <source>
        <dbReference type="Google" id="ProtNLM"/>
    </source>
</evidence>
<evidence type="ECO:0000313" key="1">
    <source>
        <dbReference type="EMBL" id="OKH22111.1"/>
    </source>
</evidence>
<dbReference type="RefSeq" id="WP_073551363.1">
    <property type="nucleotide sequence ID" value="NZ_CAWMVK010000015.1"/>
</dbReference>
<dbReference type="Proteomes" id="UP000185984">
    <property type="component" value="Unassembled WGS sequence"/>
</dbReference>
<keyword evidence="2" id="KW-1185">Reference proteome</keyword>
<evidence type="ECO:0000313" key="2">
    <source>
        <dbReference type="Proteomes" id="UP000185984"/>
    </source>
</evidence>
<organism evidence="1 2">
    <name type="scientific">Chroogloeocystis siderophila 5.2 s.c.1</name>
    <dbReference type="NCBI Taxonomy" id="247279"/>
    <lineage>
        <taxon>Bacteria</taxon>
        <taxon>Bacillati</taxon>
        <taxon>Cyanobacteriota</taxon>
        <taxon>Cyanophyceae</taxon>
        <taxon>Oscillatoriophycideae</taxon>
        <taxon>Chroococcales</taxon>
        <taxon>Chroococcaceae</taxon>
        <taxon>Chroogloeocystis</taxon>
    </lineage>
</organism>
<dbReference type="STRING" id="247279.NIES1031_20800"/>
<dbReference type="AlphaFoldDB" id="A0A1U7HEY8"/>
<dbReference type="Pfam" id="PF10989">
    <property type="entry name" value="DUF2808"/>
    <property type="match status" value="1"/>
</dbReference>
<comment type="caution">
    <text evidence="1">The sequence shown here is derived from an EMBL/GenBank/DDBJ whole genome shotgun (WGS) entry which is preliminary data.</text>
</comment>
<protein>
    <recommendedName>
        <fullName evidence="3">DUF2808 domain-containing protein</fullName>
    </recommendedName>
</protein>